<feature type="region of interest" description="Disordered" evidence="6">
    <location>
        <begin position="554"/>
        <end position="640"/>
    </location>
</feature>
<feature type="region of interest" description="Disordered" evidence="6">
    <location>
        <begin position="1"/>
        <end position="109"/>
    </location>
</feature>
<protein>
    <recommendedName>
        <fullName evidence="11">CHY-type domain-containing protein</fullName>
    </recommendedName>
</protein>
<dbReference type="SUPFAM" id="SSF89009">
    <property type="entry name" value="GAT-like domain"/>
    <property type="match status" value="1"/>
</dbReference>
<accession>A0AAD9MF26</accession>
<dbReference type="GO" id="GO:0051666">
    <property type="term" value="P:actin cortical patch localization"/>
    <property type="evidence" value="ECO:0007669"/>
    <property type="project" value="TreeGrafter"/>
</dbReference>
<evidence type="ECO:0000256" key="6">
    <source>
        <dbReference type="SAM" id="MobiDB-lite"/>
    </source>
</evidence>
<dbReference type="Gene3D" id="1.20.58.160">
    <property type="match status" value="1"/>
</dbReference>
<dbReference type="GO" id="GO:0007015">
    <property type="term" value="P:actin filament organization"/>
    <property type="evidence" value="ECO:0007669"/>
    <property type="project" value="InterPro"/>
</dbReference>
<dbReference type="PANTHER" id="PTHR47789:SF1">
    <property type="entry name" value="LAS SEVENTEEN-BINDING PROTEIN 5"/>
    <property type="match status" value="1"/>
</dbReference>
<dbReference type="InterPro" id="IPR044103">
    <property type="entry name" value="GAT_LSB5"/>
</dbReference>
<keyword evidence="5" id="KW-0175">Coiled coil</keyword>
<dbReference type="Pfam" id="PF05495">
    <property type="entry name" value="zf-CHY"/>
    <property type="match status" value="1"/>
</dbReference>
<feature type="compositionally biased region" description="Basic residues" evidence="6">
    <location>
        <begin position="87"/>
        <end position="101"/>
    </location>
</feature>
<dbReference type="InterPro" id="IPR008913">
    <property type="entry name" value="Znf_CHY"/>
</dbReference>
<dbReference type="CDD" id="cd14232">
    <property type="entry name" value="GAT_LSB5"/>
    <property type="match status" value="1"/>
</dbReference>
<reference evidence="9" key="1">
    <citation type="journal article" date="2023" name="Mol. Plant Microbe Interact.">
        <title>Elucidating the Obligate Nature and Biological Capacity of an Invasive Fungal Corn Pathogen.</title>
        <authorList>
            <person name="MacCready J.S."/>
            <person name="Roggenkamp E.M."/>
            <person name="Gdanetz K."/>
            <person name="Chilvers M.I."/>
        </authorList>
    </citation>
    <scope>NUCLEOTIDE SEQUENCE</scope>
    <source>
        <strain evidence="9">PM02</strain>
    </source>
</reference>
<dbReference type="InterPro" id="IPR038425">
    <property type="entry name" value="GAT_sf"/>
</dbReference>
<evidence type="ECO:0000313" key="10">
    <source>
        <dbReference type="Proteomes" id="UP001217918"/>
    </source>
</evidence>
<evidence type="ECO:0008006" key="11">
    <source>
        <dbReference type="Google" id="ProtNLM"/>
    </source>
</evidence>
<keyword evidence="1" id="KW-0479">Metal-binding</keyword>
<dbReference type="InterPro" id="IPR045007">
    <property type="entry name" value="LSB5"/>
</dbReference>
<dbReference type="GO" id="GO:0035091">
    <property type="term" value="F:phosphatidylinositol binding"/>
    <property type="evidence" value="ECO:0007669"/>
    <property type="project" value="InterPro"/>
</dbReference>
<feature type="domain" description="CHY-type" evidence="8">
    <location>
        <begin position="784"/>
        <end position="853"/>
    </location>
</feature>
<dbReference type="GO" id="GO:0043130">
    <property type="term" value="F:ubiquitin binding"/>
    <property type="evidence" value="ECO:0007669"/>
    <property type="project" value="InterPro"/>
</dbReference>
<feature type="coiled-coil region" evidence="5">
    <location>
        <begin position="115"/>
        <end position="142"/>
    </location>
</feature>
<evidence type="ECO:0000256" key="2">
    <source>
        <dbReference type="ARBA" id="ARBA00022771"/>
    </source>
</evidence>
<keyword evidence="10" id="KW-1185">Reference proteome</keyword>
<name>A0AAD9MF26_9PEZI</name>
<dbReference type="EMBL" id="JAQQPM010000008">
    <property type="protein sequence ID" value="KAK2074729.1"/>
    <property type="molecule type" value="Genomic_DNA"/>
</dbReference>
<gene>
    <name evidence="9" type="ORF">P8C59_008913</name>
</gene>
<dbReference type="GO" id="GO:0006897">
    <property type="term" value="P:endocytosis"/>
    <property type="evidence" value="ECO:0007669"/>
    <property type="project" value="InterPro"/>
</dbReference>
<evidence type="ECO:0000256" key="3">
    <source>
        <dbReference type="ARBA" id="ARBA00022833"/>
    </source>
</evidence>
<feature type="compositionally biased region" description="Acidic residues" evidence="6">
    <location>
        <begin position="601"/>
        <end position="617"/>
    </location>
</feature>
<evidence type="ECO:0000259" key="8">
    <source>
        <dbReference type="PROSITE" id="PS51266"/>
    </source>
</evidence>
<keyword evidence="2 4" id="KW-0863">Zinc-finger</keyword>
<feature type="domain" description="GAT" evidence="7">
    <location>
        <begin position="106"/>
        <end position="194"/>
    </location>
</feature>
<dbReference type="AlphaFoldDB" id="A0AAD9MF26"/>
<evidence type="ECO:0000256" key="4">
    <source>
        <dbReference type="PROSITE-ProRule" id="PRU00601"/>
    </source>
</evidence>
<sequence>MERIASLYNELPRRKHAVTQARSKVLKETENPFGADEGDETQSASADSSRSPSSVVPERGGHGASSSLGGSKPAGSAQSFLSTSKDSKKKKDKNTKKKHKSFNLEAEKEQMKSKIAEASIAATNLMNTLQSINREQERISNNQAAVQRFEACKQLRRQILRYIHHIESEQWLGSLLHANDELVTALMTYEQLDRSIDADSDSDDELAEQVHLYRLAAEKGKGKEPSSPTIADAPAARMASEASSVRSSQAVAEVAGGRVVPKPMPQSHVDDARAYQIEQLRRRFSPKESPVANGGTLLAFPISPSDPDFPFELDKLHCELTVPARYPAQSPKLQVKNADVPRGFAINIEKGWDKLVTERPAATLLALVHALDRSLEAFLSEQKAETVKLTLFKDNRHLDAQRSVKKQVDEAKKPHIPEESFSKEQIAEAKAKRSQEVRQLEARMSRLPLYQQSCDGIVYTLPLEPRRRAQLPAGLQAVKSVQLIIPYLYPLQSIRFLLNDVESKDAEAVEALFTKKSKEQAQMTLMSRLNYLVQNLHVLAQQVQKEAAEEAATSAAYRPTTSSAVEAKEGSDSADGERSHVHVIPRPPEWTLADGSGESGASEDEDDDEEDIDEDDGGGAPLNPPDTVRDRPSGLSQVPEKGTALTFPSVELHGIELLQVAVLGLRLKCSRCKTMNEMGGLRAGVEKQASCRKAGFIDTAACTLADLLPSTFVPTCAQCSTPSHGLVSVRGETTTNVCRECHSRFTFKIPDVKFLAYTPGSGALPPATGPRRRQEKLGLHAGEALPGRGACAHYRRSYRWFRFACCSKVYPCDRCHDEAADGDHALEWANRMICGWCSREQNYRVESCGFCGRSVIGRRGNGFWEGGKGTRNRVLMRRGDKRKHRRIGGGEAGSSKEG</sequence>
<dbReference type="PROSITE" id="PS50909">
    <property type="entry name" value="GAT"/>
    <property type="match status" value="1"/>
</dbReference>
<feature type="compositionally biased region" description="Low complexity" evidence="6">
    <location>
        <begin position="43"/>
        <end position="57"/>
    </location>
</feature>
<dbReference type="GO" id="GO:0008270">
    <property type="term" value="F:zinc ion binding"/>
    <property type="evidence" value="ECO:0007669"/>
    <property type="project" value="UniProtKB-KW"/>
</dbReference>
<dbReference type="Proteomes" id="UP001217918">
    <property type="component" value="Unassembled WGS sequence"/>
</dbReference>
<dbReference type="Pfam" id="PF03127">
    <property type="entry name" value="GAT"/>
    <property type="match status" value="1"/>
</dbReference>
<dbReference type="PANTHER" id="PTHR47789">
    <property type="entry name" value="LAS SEVENTEEN-BINDING PROTEIN 5"/>
    <property type="match status" value="1"/>
</dbReference>
<feature type="region of interest" description="Disordered" evidence="6">
    <location>
        <begin position="878"/>
        <end position="898"/>
    </location>
</feature>
<dbReference type="GO" id="GO:0030479">
    <property type="term" value="C:actin cortical patch"/>
    <property type="evidence" value="ECO:0007669"/>
    <property type="project" value="TreeGrafter"/>
</dbReference>
<feature type="compositionally biased region" description="Basic and acidic residues" evidence="6">
    <location>
        <begin position="566"/>
        <end position="580"/>
    </location>
</feature>
<dbReference type="InterPro" id="IPR004152">
    <property type="entry name" value="GAT_dom"/>
</dbReference>
<feature type="region of interest" description="Disordered" evidence="6">
    <location>
        <begin position="217"/>
        <end position="244"/>
    </location>
</feature>
<dbReference type="InterPro" id="IPR037274">
    <property type="entry name" value="Znf_CHY_sf"/>
</dbReference>
<feature type="compositionally biased region" description="Basic residues" evidence="6">
    <location>
        <begin position="878"/>
        <end position="887"/>
    </location>
</feature>
<evidence type="ECO:0000313" key="9">
    <source>
        <dbReference type="EMBL" id="KAK2074729.1"/>
    </source>
</evidence>
<evidence type="ECO:0000256" key="1">
    <source>
        <dbReference type="ARBA" id="ARBA00022723"/>
    </source>
</evidence>
<dbReference type="PROSITE" id="PS51266">
    <property type="entry name" value="ZF_CHY"/>
    <property type="match status" value="1"/>
</dbReference>
<evidence type="ECO:0000256" key="5">
    <source>
        <dbReference type="SAM" id="Coils"/>
    </source>
</evidence>
<dbReference type="SUPFAM" id="SSF161219">
    <property type="entry name" value="CHY zinc finger-like"/>
    <property type="match status" value="1"/>
</dbReference>
<proteinExistence type="predicted"/>
<evidence type="ECO:0000259" key="7">
    <source>
        <dbReference type="PROSITE" id="PS50909"/>
    </source>
</evidence>
<organism evidence="9 10">
    <name type="scientific">Phyllachora maydis</name>
    <dbReference type="NCBI Taxonomy" id="1825666"/>
    <lineage>
        <taxon>Eukaryota</taxon>
        <taxon>Fungi</taxon>
        <taxon>Dikarya</taxon>
        <taxon>Ascomycota</taxon>
        <taxon>Pezizomycotina</taxon>
        <taxon>Sordariomycetes</taxon>
        <taxon>Sordariomycetidae</taxon>
        <taxon>Phyllachorales</taxon>
        <taxon>Phyllachoraceae</taxon>
        <taxon>Phyllachora</taxon>
    </lineage>
</organism>
<keyword evidence="3" id="KW-0862">Zinc</keyword>
<comment type="caution">
    <text evidence="9">The sequence shown here is derived from an EMBL/GenBank/DDBJ whole genome shotgun (WGS) entry which is preliminary data.</text>
</comment>